<protein>
    <recommendedName>
        <fullName evidence="3">ParD-like family protein</fullName>
    </recommendedName>
</protein>
<accession>A0A161QSC1</accession>
<evidence type="ECO:0000313" key="1">
    <source>
        <dbReference type="EMBL" id="KZD24344.1"/>
    </source>
</evidence>
<dbReference type="Proteomes" id="UP000076574">
    <property type="component" value="Unassembled WGS sequence"/>
</dbReference>
<comment type="caution">
    <text evidence="1">The sequence shown here is derived from an EMBL/GenBank/DDBJ whole genome shotgun (WGS) entry which is preliminary data.</text>
</comment>
<name>A0A161QSC1_9BRAD</name>
<dbReference type="AlphaFoldDB" id="A0A161QSC1"/>
<dbReference type="EMBL" id="LVYV01000004">
    <property type="protein sequence ID" value="KZD24344.1"/>
    <property type="molecule type" value="Genomic_DNA"/>
</dbReference>
<dbReference type="STRING" id="943830.A4A58_22975"/>
<gene>
    <name evidence="1" type="ORF">A4A58_22975</name>
</gene>
<dbReference type="InterPro" id="IPR021831">
    <property type="entry name" value="ParD-like"/>
</dbReference>
<reference evidence="1 2" key="1">
    <citation type="submission" date="2016-03" db="EMBL/GenBank/DDBJ databases">
        <title>Microsymbionts genomes from the relict species Vavilovia formosa (Stev.) Fed.</title>
        <authorList>
            <person name="Kopat V."/>
            <person name="Chirak E."/>
            <person name="Kimeklis A."/>
            <person name="Andronov E."/>
        </authorList>
    </citation>
    <scope>NUCLEOTIDE SEQUENCE [LARGE SCALE GENOMIC DNA]</scope>
    <source>
        <strain evidence="1 2">Vaf07</strain>
    </source>
</reference>
<sequence length="70" mass="7478">MGIVNIDDDLHDQVRKASTVSLRSINAQAAYWIKVGMLCETNPTLSFNEIMARELSSAGVSAQPLAVSAA</sequence>
<dbReference type="Pfam" id="PF11903">
    <property type="entry name" value="ParD_like"/>
    <property type="match status" value="1"/>
</dbReference>
<dbReference type="OrthoDB" id="5422561at2"/>
<organism evidence="1 2">
    <name type="scientific">Tardiphaga robiniae</name>
    <dbReference type="NCBI Taxonomy" id="943830"/>
    <lineage>
        <taxon>Bacteria</taxon>
        <taxon>Pseudomonadati</taxon>
        <taxon>Pseudomonadota</taxon>
        <taxon>Alphaproteobacteria</taxon>
        <taxon>Hyphomicrobiales</taxon>
        <taxon>Nitrobacteraceae</taxon>
        <taxon>Tardiphaga</taxon>
    </lineage>
</organism>
<dbReference type="RefSeq" id="WP_068731044.1">
    <property type="nucleotide sequence ID" value="NZ_LVYV01000004.1"/>
</dbReference>
<proteinExistence type="predicted"/>
<evidence type="ECO:0008006" key="3">
    <source>
        <dbReference type="Google" id="ProtNLM"/>
    </source>
</evidence>
<evidence type="ECO:0000313" key="2">
    <source>
        <dbReference type="Proteomes" id="UP000076574"/>
    </source>
</evidence>
<keyword evidence="2" id="KW-1185">Reference proteome</keyword>